<gene>
    <name evidence="1" type="ORF">Poli38472_007440</name>
</gene>
<protein>
    <submittedName>
        <fullName evidence="1">Uncharacterized protein</fullName>
    </submittedName>
</protein>
<reference evidence="1" key="1">
    <citation type="submission" date="2019-03" db="EMBL/GenBank/DDBJ databases">
        <title>Long read genome sequence of the mycoparasitic Pythium oligandrum ATCC 38472 isolated from sugarbeet rhizosphere.</title>
        <authorList>
            <person name="Gaulin E."/>
        </authorList>
    </citation>
    <scope>NUCLEOTIDE SEQUENCE</scope>
    <source>
        <strain evidence="1">ATCC 38472_TT</strain>
    </source>
</reference>
<name>A0A8K1FRP0_PYTOL</name>
<sequence length="176" mass="19646">MSGAGGGSNILRGGKRTYDCKTLVGNFVEEAYRPTAIKSTWSGGPTFETTTKHQMQDGLGIRSPEFGGGLKKQEDLRFDYHQIVGADKTAASANWQSLAHSAHANNRKPTEFAAPQGMRGHPPVGEELEKYRQRWTKENEAVRTMRYVTETTATTDKVVKPHFRKELTKPMQVSYK</sequence>
<dbReference type="Proteomes" id="UP000794436">
    <property type="component" value="Unassembled WGS sequence"/>
</dbReference>
<comment type="caution">
    <text evidence="1">The sequence shown here is derived from an EMBL/GenBank/DDBJ whole genome shotgun (WGS) entry which is preliminary data.</text>
</comment>
<evidence type="ECO:0000313" key="2">
    <source>
        <dbReference type="Proteomes" id="UP000794436"/>
    </source>
</evidence>
<dbReference type="OrthoDB" id="59949at2759"/>
<dbReference type="EMBL" id="SPLM01000003">
    <property type="protein sequence ID" value="TMW67768.1"/>
    <property type="molecule type" value="Genomic_DNA"/>
</dbReference>
<organism evidence="1 2">
    <name type="scientific">Pythium oligandrum</name>
    <name type="common">Mycoparasitic fungus</name>
    <dbReference type="NCBI Taxonomy" id="41045"/>
    <lineage>
        <taxon>Eukaryota</taxon>
        <taxon>Sar</taxon>
        <taxon>Stramenopiles</taxon>
        <taxon>Oomycota</taxon>
        <taxon>Peronosporomycetes</taxon>
        <taxon>Pythiales</taxon>
        <taxon>Pythiaceae</taxon>
        <taxon>Pythium</taxon>
    </lineage>
</organism>
<proteinExistence type="predicted"/>
<dbReference type="AlphaFoldDB" id="A0A8K1FRP0"/>
<keyword evidence="2" id="KW-1185">Reference proteome</keyword>
<accession>A0A8K1FRP0</accession>
<evidence type="ECO:0000313" key="1">
    <source>
        <dbReference type="EMBL" id="TMW67768.1"/>
    </source>
</evidence>